<dbReference type="Proteomes" id="UP000887565">
    <property type="component" value="Unplaced"/>
</dbReference>
<accession>A0A915HMP4</accession>
<name>A0A915HMP4_ROMCU</name>
<dbReference type="AlphaFoldDB" id="A0A915HMP4"/>
<feature type="compositionally biased region" description="Polar residues" evidence="1">
    <location>
        <begin position="1"/>
        <end position="10"/>
    </location>
</feature>
<sequence length="174" mass="19835">MSKDNQNSLKGSGLPRTPLGKKVSAAEKLIVLTSAESSAEEDNGSDQRPLLMRDEGQKPTTSVAAEREADDKVLAVKKDQIFKKPLSINFPRRGDLLQPRMMGLSHPNPKMNIPVLEQHQWRPMNKPLQLFNTYHQLYWDNLPFPTEWNGTNHQQLETFSLKIHLWSAILGKRL</sequence>
<protein>
    <submittedName>
        <fullName evidence="3">Uncharacterized protein</fullName>
    </submittedName>
</protein>
<reference evidence="3" key="1">
    <citation type="submission" date="2022-11" db="UniProtKB">
        <authorList>
            <consortium name="WormBaseParasite"/>
        </authorList>
    </citation>
    <scope>IDENTIFICATION</scope>
</reference>
<evidence type="ECO:0000256" key="1">
    <source>
        <dbReference type="SAM" id="MobiDB-lite"/>
    </source>
</evidence>
<evidence type="ECO:0000313" key="3">
    <source>
        <dbReference type="WBParaSite" id="nRc.2.0.1.t03228-RA"/>
    </source>
</evidence>
<proteinExistence type="predicted"/>
<dbReference type="WBParaSite" id="nRc.2.0.1.t03228-RA">
    <property type="protein sequence ID" value="nRc.2.0.1.t03228-RA"/>
    <property type="gene ID" value="nRc.2.0.1.g03228"/>
</dbReference>
<keyword evidence="2" id="KW-1185">Reference proteome</keyword>
<feature type="region of interest" description="Disordered" evidence="1">
    <location>
        <begin position="1"/>
        <end position="20"/>
    </location>
</feature>
<feature type="region of interest" description="Disordered" evidence="1">
    <location>
        <begin position="32"/>
        <end position="67"/>
    </location>
</feature>
<evidence type="ECO:0000313" key="2">
    <source>
        <dbReference type="Proteomes" id="UP000887565"/>
    </source>
</evidence>
<organism evidence="2 3">
    <name type="scientific">Romanomermis culicivorax</name>
    <name type="common">Nematode worm</name>
    <dbReference type="NCBI Taxonomy" id="13658"/>
    <lineage>
        <taxon>Eukaryota</taxon>
        <taxon>Metazoa</taxon>
        <taxon>Ecdysozoa</taxon>
        <taxon>Nematoda</taxon>
        <taxon>Enoplea</taxon>
        <taxon>Dorylaimia</taxon>
        <taxon>Mermithida</taxon>
        <taxon>Mermithoidea</taxon>
        <taxon>Mermithidae</taxon>
        <taxon>Romanomermis</taxon>
    </lineage>
</organism>